<keyword evidence="3" id="KW-1185">Reference proteome</keyword>
<evidence type="ECO:0000313" key="3">
    <source>
        <dbReference type="Proteomes" id="UP000199058"/>
    </source>
</evidence>
<reference evidence="2 3" key="1">
    <citation type="submission" date="2016-10" db="EMBL/GenBank/DDBJ databases">
        <authorList>
            <person name="de Groot N.N."/>
        </authorList>
    </citation>
    <scope>NUCLEOTIDE SEQUENCE [LARGE SCALE GENOMIC DNA]</scope>
    <source>
        <strain evidence="2 3">DSM 18438</strain>
    </source>
</reference>
<dbReference type="AlphaFoldDB" id="A0A1I1H4P4"/>
<sequence length="209" mass="23753">MQPLKANDDFNSSTLLTEGRVQSKSGDLWLVVTEQGLFKVRKAFSCLLEPKLGDKVLLQLPPQGSCYLLAILERDQEAAAEIHFNQDVHFHFKGNRCQWLGLSELKLQSLKTDVFSSETNFSANKLTTSGGQATHRWKQVNCLVEELIHAGKLYFQRVTQSVRRIKGVDQKDSEQTLHTARKSLRMHSQQASITSKQDMRIDSKRIHMG</sequence>
<dbReference type="OrthoDB" id="6119047at2"/>
<protein>
    <recommendedName>
        <fullName evidence="4">DUF3540 domain-containing protein</fullName>
    </recommendedName>
</protein>
<dbReference type="STRING" id="1122252.SAMN05660443_1803"/>
<proteinExistence type="predicted"/>
<feature type="compositionally biased region" description="Polar residues" evidence="1">
    <location>
        <begin position="186"/>
        <end position="196"/>
    </location>
</feature>
<feature type="compositionally biased region" description="Basic and acidic residues" evidence="1">
    <location>
        <begin position="197"/>
        <end position="209"/>
    </location>
</feature>
<evidence type="ECO:0000313" key="2">
    <source>
        <dbReference type="EMBL" id="SFC18924.1"/>
    </source>
</evidence>
<organism evidence="2 3">
    <name type="scientific">Marinospirillum celere</name>
    <dbReference type="NCBI Taxonomy" id="1122252"/>
    <lineage>
        <taxon>Bacteria</taxon>
        <taxon>Pseudomonadati</taxon>
        <taxon>Pseudomonadota</taxon>
        <taxon>Gammaproteobacteria</taxon>
        <taxon>Oceanospirillales</taxon>
        <taxon>Oceanospirillaceae</taxon>
        <taxon>Marinospirillum</taxon>
    </lineage>
</organism>
<name>A0A1I1H4P4_9GAMM</name>
<dbReference type="Pfam" id="PF12059">
    <property type="entry name" value="DUF3540"/>
    <property type="match status" value="1"/>
</dbReference>
<evidence type="ECO:0008006" key="4">
    <source>
        <dbReference type="Google" id="ProtNLM"/>
    </source>
</evidence>
<accession>A0A1I1H4P4</accession>
<dbReference type="RefSeq" id="WP_091962282.1">
    <property type="nucleotide sequence ID" value="NZ_FOLH01000003.1"/>
</dbReference>
<dbReference type="InterPro" id="IPR021927">
    <property type="entry name" value="DUF3540"/>
</dbReference>
<dbReference type="EMBL" id="FOLH01000003">
    <property type="protein sequence ID" value="SFC18924.1"/>
    <property type="molecule type" value="Genomic_DNA"/>
</dbReference>
<feature type="region of interest" description="Disordered" evidence="1">
    <location>
        <begin position="182"/>
        <end position="209"/>
    </location>
</feature>
<dbReference type="Proteomes" id="UP000199058">
    <property type="component" value="Unassembled WGS sequence"/>
</dbReference>
<gene>
    <name evidence="2" type="ORF">SAMN05660443_1803</name>
</gene>
<evidence type="ECO:0000256" key="1">
    <source>
        <dbReference type="SAM" id="MobiDB-lite"/>
    </source>
</evidence>